<sequence length="265" mass="31032">MDKFVIRTPREAYNPKPKYNRKFYKQAKIESLQGVVVIEDLERAEVLLKRNDVSPGKKVKTLKTLLQKRPPKETLIKTNIGKTVHKLCKHENEAIASTANEVYKSWKEHILSKVNRPKLEVACDLKTQNFKLSARRMIRDAMKRETDSSGENSFGEERYKTKENGKRKRELDVDINIHKKSCKEKKNDSSEKIHKSSKINEDTLDALAEYIERELFQETKRLINNSYKRTVRKLVFSLKHQDELRNSVVNSTKSVDRLIKDFLQS</sequence>
<proteinExistence type="predicted"/>
<protein>
    <recommendedName>
        <fullName evidence="7">Transcription elongation factor A N-terminal and central domain-containing protein 2</fullName>
    </recommendedName>
</protein>
<evidence type="ECO:0000259" key="3">
    <source>
        <dbReference type="PROSITE" id="PS51319"/>
    </source>
</evidence>
<dbReference type="Proteomes" id="UP001497623">
    <property type="component" value="Unassembled WGS sequence"/>
</dbReference>
<feature type="compositionally biased region" description="Basic and acidic residues" evidence="2">
    <location>
        <begin position="155"/>
        <end position="168"/>
    </location>
</feature>
<organism evidence="5 6">
    <name type="scientific">Meganyctiphanes norvegica</name>
    <name type="common">Northern krill</name>
    <name type="synonym">Thysanopoda norvegica</name>
    <dbReference type="NCBI Taxonomy" id="48144"/>
    <lineage>
        <taxon>Eukaryota</taxon>
        <taxon>Metazoa</taxon>
        <taxon>Ecdysozoa</taxon>
        <taxon>Arthropoda</taxon>
        <taxon>Crustacea</taxon>
        <taxon>Multicrustacea</taxon>
        <taxon>Malacostraca</taxon>
        <taxon>Eumalacostraca</taxon>
        <taxon>Eucarida</taxon>
        <taxon>Euphausiacea</taxon>
        <taxon>Euphausiidae</taxon>
        <taxon>Meganyctiphanes</taxon>
    </lineage>
</organism>
<dbReference type="Pfam" id="PF08711">
    <property type="entry name" value="Med26"/>
    <property type="match status" value="1"/>
</dbReference>
<dbReference type="InterPro" id="IPR017923">
    <property type="entry name" value="TFIIS_N"/>
</dbReference>
<dbReference type="InterPro" id="IPR003618">
    <property type="entry name" value="TFIIS_cen_dom"/>
</dbReference>
<gene>
    <name evidence="5" type="ORF">MNOR_LOCUS34499</name>
</gene>
<dbReference type="Pfam" id="PF07500">
    <property type="entry name" value="TFIIS_M"/>
    <property type="match status" value="1"/>
</dbReference>
<feature type="domain" description="TFIIS N-terminal" evidence="3">
    <location>
        <begin position="36"/>
        <end position="113"/>
    </location>
</feature>
<evidence type="ECO:0000259" key="4">
    <source>
        <dbReference type="PROSITE" id="PS51321"/>
    </source>
</evidence>
<reference evidence="5 6" key="1">
    <citation type="submission" date="2024-05" db="EMBL/GenBank/DDBJ databases">
        <authorList>
            <person name="Wallberg A."/>
        </authorList>
    </citation>
    <scope>NUCLEOTIDE SEQUENCE [LARGE SCALE GENOMIC DNA]</scope>
</reference>
<evidence type="ECO:0008006" key="7">
    <source>
        <dbReference type="Google" id="ProtNLM"/>
    </source>
</evidence>
<dbReference type="GO" id="GO:0006351">
    <property type="term" value="P:DNA-templated transcription"/>
    <property type="evidence" value="ECO:0007669"/>
    <property type="project" value="InterPro"/>
</dbReference>
<dbReference type="EMBL" id="CAXKWB010053423">
    <property type="protein sequence ID" value="CAL4174374.1"/>
    <property type="molecule type" value="Genomic_DNA"/>
</dbReference>
<comment type="subcellular location">
    <subcellularLocation>
        <location evidence="1">Nucleus</location>
    </subcellularLocation>
</comment>
<dbReference type="SUPFAM" id="SSF47676">
    <property type="entry name" value="Conserved domain common to transcription factors TFIIS, elongin A, CRSP70"/>
    <property type="match status" value="1"/>
</dbReference>
<dbReference type="InterPro" id="IPR036575">
    <property type="entry name" value="TFIIS_cen_dom_sf"/>
</dbReference>
<dbReference type="PROSITE" id="PS51321">
    <property type="entry name" value="TFIIS_CENTRAL"/>
    <property type="match status" value="1"/>
</dbReference>
<comment type="caution">
    <text evidence="5">The sequence shown here is derived from an EMBL/GenBank/DDBJ whole genome shotgun (WGS) entry which is preliminary data.</text>
</comment>
<evidence type="ECO:0000256" key="1">
    <source>
        <dbReference type="PROSITE-ProRule" id="PRU00649"/>
    </source>
</evidence>
<dbReference type="Gene3D" id="1.20.930.10">
    <property type="entry name" value="Conserved domain common to transcription factors TFIIS, elongin A, CRSP70"/>
    <property type="match status" value="1"/>
</dbReference>
<name>A0AAV2SCR2_MEGNR</name>
<evidence type="ECO:0000256" key="2">
    <source>
        <dbReference type="SAM" id="MobiDB-lite"/>
    </source>
</evidence>
<dbReference type="GO" id="GO:0005634">
    <property type="term" value="C:nucleus"/>
    <property type="evidence" value="ECO:0007669"/>
    <property type="project" value="UniProtKB-SubCell"/>
</dbReference>
<keyword evidence="6" id="KW-1185">Reference proteome</keyword>
<evidence type="ECO:0000313" key="5">
    <source>
        <dbReference type="EMBL" id="CAL4174374.1"/>
    </source>
</evidence>
<accession>A0AAV2SCR2</accession>
<feature type="region of interest" description="Disordered" evidence="2">
    <location>
        <begin position="143"/>
        <end position="168"/>
    </location>
</feature>
<dbReference type="PROSITE" id="PS51319">
    <property type="entry name" value="TFIIS_N"/>
    <property type="match status" value="1"/>
</dbReference>
<dbReference type="AlphaFoldDB" id="A0AAV2SCR2"/>
<feature type="domain" description="TFIIS central" evidence="4">
    <location>
        <begin position="130"/>
        <end position="265"/>
    </location>
</feature>
<dbReference type="InterPro" id="IPR035441">
    <property type="entry name" value="TFIIS/LEDGF_dom_sf"/>
</dbReference>
<evidence type="ECO:0000313" key="6">
    <source>
        <dbReference type="Proteomes" id="UP001497623"/>
    </source>
</evidence>
<keyword evidence="1" id="KW-0539">Nucleus</keyword>
<dbReference type="Gene3D" id="1.10.472.30">
    <property type="entry name" value="Transcription elongation factor S-II, central domain"/>
    <property type="match status" value="1"/>
</dbReference>